<dbReference type="OrthoDB" id="1882482at2"/>
<feature type="binding site" evidence="1">
    <location>
        <position position="344"/>
    </location>
    <ligand>
        <name>Zn(2+)</name>
        <dbReference type="ChEBI" id="CHEBI:29105"/>
    </ligand>
</feature>
<sequence>MTEAPLRTPLLRAAEAMAACITDTLTEPPPPDFAADDYGPRSSRWYAQSLSRGAAGVALLHGVRAQTGHGGWEPVHAWLRRATADTLNSGSGAGLWFGAPAVTHALTTAMPHARPAALDTLDHALDDQVERRLAAATARLAARARPSLSEFDLVRGLTGLGAHLLCRASHGPLLRRVLAYLVQLTEPVHTDDEAGRLAPGWWSADPTDREGPEQGGHANVGMAHRITGPLALLALAMRQNIRVPRHAEAIRRICTWLDRWQQTSPAGPWWPEKITVAELRAGKPSMSGPARPSWCYGTPGVARAQQLAGIALDDAARQEAAEEALTRCLADPLQLSRIVDPSLCHGWAGLAATAWYAAADARTADLQKQLPQVVRLLIQHATDTTPARSGLITGAAGIALTLHTIATGTDVRWATSLLIN</sequence>
<dbReference type="InterPro" id="IPR033889">
    <property type="entry name" value="LanC"/>
</dbReference>
<feature type="binding site" evidence="1">
    <location>
        <position position="345"/>
    </location>
    <ligand>
        <name>Zn(2+)</name>
        <dbReference type="ChEBI" id="CHEBI:29105"/>
    </ligand>
</feature>
<dbReference type="AlphaFoldDB" id="A0A1C4Y6T4"/>
<organism evidence="2 3">
    <name type="scientific">Micromonospora matsumotoense</name>
    <dbReference type="NCBI Taxonomy" id="121616"/>
    <lineage>
        <taxon>Bacteria</taxon>
        <taxon>Bacillati</taxon>
        <taxon>Actinomycetota</taxon>
        <taxon>Actinomycetes</taxon>
        <taxon>Micromonosporales</taxon>
        <taxon>Micromonosporaceae</taxon>
        <taxon>Micromonospora</taxon>
    </lineage>
</organism>
<dbReference type="GO" id="GO:0031179">
    <property type="term" value="P:peptide modification"/>
    <property type="evidence" value="ECO:0007669"/>
    <property type="project" value="InterPro"/>
</dbReference>
<dbReference type="InterPro" id="IPR007822">
    <property type="entry name" value="LANC-like"/>
</dbReference>
<protein>
    <submittedName>
        <fullName evidence="2">Lanthionine synthetase C-like protein</fullName>
    </submittedName>
</protein>
<dbReference type="SMART" id="SM01260">
    <property type="entry name" value="LANC_like"/>
    <property type="match status" value="1"/>
</dbReference>
<keyword evidence="1" id="KW-0862">Zinc</keyword>
<name>A0A1C4Y6T4_9ACTN</name>
<dbReference type="GO" id="GO:0046872">
    <property type="term" value="F:metal ion binding"/>
    <property type="evidence" value="ECO:0007669"/>
    <property type="project" value="UniProtKB-KW"/>
</dbReference>
<keyword evidence="1" id="KW-0479">Metal-binding</keyword>
<dbReference type="RefSeq" id="WP_091245166.1">
    <property type="nucleotide sequence ID" value="NZ_FMCU01000005.1"/>
</dbReference>
<dbReference type="Gene3D" id="1.50.10.20">
    <property type="match status" value="1"/>
</dbReference>
<evidence type="ECO:0000256" key="1">
    <source>
        <dbReference type="PIRSR" id="PIRSR607822-1"/>
    </source>
</evidence>
<keyword evidence="3" id="KW-1185">Reference proteome</keyword>
<evidence type="ECO:0000313" key="3">
    <source>
        <dbReference type="Proteomes" id="UP000198797"/>
    </source>
</evidence>
<dbReference type="Proteomes" id="UP000198797">
    <property type="component" value="Unassembled WGS sequence"/>
</dbReference>
<dbReference type="PRINTS" id="PR01955">
    <property type="entry name" value="LANCFRANKIA"/>
</dbReference>
<dbReference type="Pfam" id="PF05147">
    <property type="entry name" value="LANC_like"/>
    <property type="match status" value="1"/>
</dbReference>
<reference evidence="3" key="1">
    <citation type="submission" date="2016-06" db="EMBL/GenBank/DDBJ databases">
        <authorList>
            <person name="Varghese N."/>
            <person name="Submissions Spin"/>
        </authorList>
    </citation>
    <scope>NUCLEOTIDE SEQUENCE [LARGE SCALE GENOMIC DNA]</scope>
    <source>
        <strain evidence="3">DSM 44100</strain>
    </source>
</reference>
<gene>
    <name evidence="2" type="ORF">GA0070216_105419</name>
</gene>
<dbReference type="STRING" id="121616.GA0070216_105419"/>
<dbReference type="PRINTS" id="PR01950">
    <property type="entry name" value="LANCSUPER"/>
</dbReference>
<dbReference type="EMBL" id="FMCU01000005">
    <property type="protein sequence ID" value="SCF16424.1"/>
    <property type="molecule type" value="Genomic_DNA"/>
</dbReference>
<dbReference type="SUPFAM" id="SSF158745">
    <property type="entry name" value="LanC-like"/>
    <property type="match status" value="1"/>
</dbReference>
<evidence type="ECO:0000313" key="2">
    <source>
        <dbReference type="EMBL" id="SCF16424.1"/>
    </source>
</evidence>
<accession>A0A1C4Y6T4</accession>
<feature type="binding site" evidence="1">
    <location>
        <position position="295"/>
    </location>
    <ligand>
        <name>Zn(2+)</name>
        <dbReference type="ChEBI" id="CHEBI:29105"/>
    </ligand>
</feature>
<dbReference type="CDD" id="cd04793">
    <property type="entry name" value="LanC"/>
    <property type="match status" value="1"/>
</dbReference>
<proteinExistence type="predicted"/>